<dbReference type="Proteomes" id="UP001596189">
    <property type="component" value="Unassembled WGS sequence"/>
</dbReference>
<comment type="similarity">
    <text evidence="1">Belongs to the UPF0310 family.</text>
</comment>
<name>A0ABW1JFP7_9ACTN</name>
<evidence type="ECO:0000256" key="1">
    <source>
        <dbReference type="HAMAP-Rule" id="MF_00771"/>
    </source>
</evidence>
<dbReference type="InterPro" id="IPR015947">
    <property type="entry name" value="PUA-like_sf"/>
</dbReference>
<gene>
    <name evidence="3" type="ORF">ACFQDO_12765</name>
</gene>
<sequence length="141" mass="15739">MRRYWVNTVSRDHVLIGVEGGFTQADHGRSTRLHRLSRGDVLVFYSPRTAMGSGDPVQCFTAIGVVADDEPYQVEMSETFHPWRRRLDVLPSHEAAAKPLVEQLSFVADPQRWGLPFRRGLFEVPAADLAAIAHAMGAELP</sequence>
<feature type="domain" description="EVE" evidence="2">
    <location>
        <begin position="3"/>
        <end position="134"/>
    </location>
</feature>
<dbReference type="InterPro" id="IPR002740">
    <property type="entry name" value="EVE_domain"/>
</dbReference>
<dbReference type="Pfam" id="PF01878">
    <property type="entry name" value="EVE"/>
    <property type="match status" value="1"/>
</dbReference>
<accession>A0ABW1JFP7</accession>
<dbReference type="RefSeq" id="WP_345715311.1">
    <property type="nucleotide sequence ID" value="NZ_BAABFP010000002.1"/>
</dbReference>
<protein>
    <recommendedName>
        <fullName evidence="1">UPF0310 protein ACFQDO_12765</fullName>
    </recommendedName>
</protein>
<dbReference type="EMBL" id="JBHSRD010000004">
    <property type="protein sequence ID" value="MFC6008000.1"/>
    <property type="molecule type" value="Genomic_DNA"/>
</dbReference>
<comment type="caution">
    <text evidence="3">The sequence shown here is derived from an EMBL/GenBank/DDBJ whole genome shotgun (WGS) entry which is preliminary data.</text>
</comment>
<dbReference type="HAMAP" id="MF_00771">
    <property type="entry name" value="UPF0310"/>
    <property type="match status" value="1"/>
</dbReference>
<dbReference type="Gene3D" id="3.10.590.10">
    <property type="entry name" value="ph1033 like domains"/>
    <property type="match status" value="1"/>
</dbReference>
<keyword evidence="4" id="KW-1185">Reference proteome</keyword>
<evidence type="ECO:0000313" key="4">
    <source>
        <dbReference type="Proteomes" id="UP001596189"/>
    </source>
</evidence>
<dbReference type="CDD" id="cd21132">
    <property type="entry name" value="EVE-like"/>
    <property type="match status" value="1"/>
</dbReference>
<dbReference type="SUPFAM" id="SSF88697">
    <property type="entry name" value="PUA domain-like"/>
    <property type="match status" value="1"/>
</dbReference>
<proteinExistence type="inferred from homology"/>
<evidence type="ECO:0000313" key="3">
    <source>
        <dbReference type="EMBL" id="MFC6008000.1"/>
    </source>
</evidence>
<organism evidence="3 4">
    <name type="scientific">Angustibacter luteus</name>
    <dbReference type="NCBI Taxonomy" id="658456"/>
    <lineage>
        <taxon>Bacteria</taxon>
        <taxon>Bacillati</taxon>
        <taxon>Actinomycetota</taxon>
        <taxon>Actinomycetes</taxon>
        <taxon>Kineosporiales</taxon>
        <taxon>Kineosporiaceae</taxon>
    </lineage>
</organism>
<dbReference type="NCBIfam" id="NF002616">
    <property type="entry name" value="PRK02268.1-2"/>
    <property type="match status" value="1"/>
</dbReference>
<dbReference type="InterPro" id="IPR022996">
    <property type="entry name" value="UPF0310"/>
</dbReference>
<reference evidence="4" key="1">
    <citation type="journal article" date="2019" name="Int. J. Syst. Evol. Microbiol.">
        <title>The Global Catalogue of Microorganisms (GCM) 10K type strain sequencing project: providing services to taxonomists for standard genome sequencing and annotation.</title>
        <authorList>
            <consortium name="The Broad Institute Genomics Platform"/>
            <consortium name="The Broad Institute Genome Sequencing Center for Infectious Disease"/>
            <person name="Wu L."/>
            <person name="Ma J."/>
        </authorList>
    </citation>
    <scope>NUCLEOTIDE SEQUENCE [LARGE SCALE GENOMIC DNA]</scope>
    <source>
        <strain evidence="4">KACC 14249</strain>
    </source>
</reference>
<evidence type="ECO:0000259" key="2">
    <source>
        <dbReference type="Pfam" id="PF01878"/>
    </source>
</evidence>